<reference evidence="1 2" key="1">
    <citation type="submission" date="2016-10" db="EMBL/GenBank/DDBJ databases">
        <authorList>
            <person name="de Groot N.N."/>
        </authorList>
    </citation>
    <scope>NUCLEOTIDE SEQUENCE [LARGE SCALE GENOMIC DNA]</scope>
    <source>
        <strain evidence="1 2">IBRC-M10015</strain>
    </source>
</reference>
<evidence type="ECO:0000313" key="2">
    <source>
        <dbReference type="Proteomes" id="UP000198856"/>
    </source>
</evidence>
<dbReference type="RefSeq" id="WP_092699169.1">
    <property type="nucleotide sequence ID" value="NZ_FNFC01000002.1"/>
</dbReference>
<evidence type="ECO:0000313" key="1">
    <source>
        <dbReference type="EMBL" id="SDJ33240.1"/>
    </source>
</evidence>
<dbReference type="Proteomes" id="UP000198856">
    <property type="component" value="Unassembled WGS sequence"/>
</dbReference>
<name>A0A1G8SXE7_9EURY</name>
<keyword evidence="2" id="KW-1185">Reference proteome</keyword>
<gene>
    <name evidence="1" type="ORF">SAMN05216226_102167</name>
</gene>
<protein>
    <submittedName>
        <fullName evidence="1">Uncharacterized protein</fullName>
    </submittedName>
</protein>
<dbReference type="AlphaFoldDB" id="A0A1G8SXE7"/>
<dbReference type="EMBL" id="FNFC01000002">
    <property type="protein sequence ID" value="SDJ33240.1"/>
    <property type="molecule type" value="Genomic_DNA"/>
</dbReference>
<proteinExistence type="predicted"/>
<sequence>MQRKLDGLERLRGDVERLVKRNSLDEDVRYELNERLREADRLAEVVLVRDGFLDFLSRHISHEHTRYTQPERLGNDGTERQEPLCLCNDRYCPLKKGELPRQIRVADDPREAMRTYADSHAGEPVVIHDARDEFRERVVDCWYQHRRILNCAQNNTLPDELGASGQSHQEPADD</sequence>
<dbReference type="STRING" id="890420.SAMN05216226_102167"/>
<organism evidence="1 2">
    <name type="scientific">Halovenus aranensis</name>
    <dbReference type="NCBI Taxonomy" id="890420"/>
    <lineage>
        <taxon>Archaea</taxon>
        <taxon>Methanobacteriati</taxon>
        <taxon>Methanobacteriota</taxon>
        <taxon>Stenosarchaea group</taxon>
        <taxon>Halobacteria</taxon>
        <taxon>Halobacteriales</taxon>
        <taxon>Haloarculaceae</taxon>
        <taxon>Halovenus</taxon>
    </lineage>
</organism>
<dbReference type="OrthoDB" id="351111at2157"/>
<accession>A0A1G8SXE7</accession>